<dbReference type="EMBL" id="DYUC01000021">
    <property type="protein sequence ID" value="HJG85904.1"/>
    <property type="molecule type" value="Genomic_DNA"/>
</dbReference>
<feature type="binding site" evidence="2">
    <location>
        <position position="210"/>
    </location>
    <ligand>
        <name>Co(2+)</name>
        <dbReference type="ChEBI" id="CHEBI:48828"/>
    </ligand>
</feature>
<dbReference type="GO" id="GO:0019251">
    <property type="term" value="P:anaerobic cobalamin biosynthetic process"/>
    <property type="evidence" value="ECO:0007669"/>
    <property type="project" value="InterPro"/>
</dbReference>
<dbReference type="CDD" id="cd03413">
    <property type="entry name" value="CbiK_C"/>
    <property type="match status" value="1"/>
</dbReference>
<comment type="caution">
    <text evidence="3">The sequence shown here is derived from an EMBL/GenBank/DDBJ whole genome shotgun (WGS) entry which is preliminary data.</text>
</comment>
<proteinExistence type="predicted"/>
<evidence type="ECO:0000313" key="4">
    <source>
        <dbReference type="Proteomes" id="UP000760668"/>
    </source>
</evidence>
<feature type="binding site" evidence="2">
    <location>
        <position position="146"/>
    </location>
    <ligand>
        <name>Co(2+)</name>
        <dbReference type="ChEBI" id="CHEBI:48828"/>
    </ligand>
</feature>
<dbReference type="PIRSF" id="PIRSF033579">
    <property type="entry name" value="Anaer_Co_chel"/>
    <property type="match status" value="1"/>
</dbReference>
<evidence type="ECO:0000313" key="3">
    <source>
        <dbReference type="EMBL" id="HJG85904.1"/>
    </source>
</evidence>
<evidence type="ECO:0000256" key="1">
    <source>
        <dbReference type="PIRSR" id="PIRSR033579-1"/>
    </source>
</evidence>
<dbReference type="CDD" id="cd03412">
    <property type="entry name" value="CbiK_N"/>
    <property type="match status" value="1"/>
</dbReference>
<dbReference type="GO" id="GO:0046872">
    <property type="term" value="F:metal ion binding"/>
    <property type="evidence" value="ECO:0007669"/>
    <property type="project" value="UniProtKB-KW"/>
</dbReference>
<dbReference type="InterPro" id="IPR010388">
    <property type="entry name" value="Anaerobic_Co-chelatase"/>
</dbReference>
<feature type="binding site" evidence="2">
    <location>
        <position position="177"/>
    </location>
    <ligand>
        <name>Co(2+)</name>
        <dbReference type="ChEBI" id="CHEBI:48828"/>
    </ligand>
</feature>
<keyword evidence="2" id="KW-0479">Metal-binding</keyword>
<keyword evidence="2" id="KW-0170">Cobalt</keyword>
<protein>
    <submittedName>
        <fullName evidence="3">Sirohydrochlorin cobaltochelatase</fullName>
    </submittedName>
</protein>
<dbReference type="AlphaFoldDB" id="A0A921MJW9"/>
<reference evidence="3" key="2">
    <citation type="submission" date="2021-09" db="EMBL/GenBank/DDBJ databases">
        <authorList>
            <person name="Gilroy R."/>
        </authorList>
    </citation>
    <scope>NUCLEOTIDE SEQUENCE</scope>
    <source>
        <strain evidence="3">CHK179-5677</strain>
    </source>
</reference>
<dbReference type="RefSeq" id="WP_295368460.1">
    <property type="nucleotide sequence ID" value="NZ_DYUC01000021.1"/>
</dbReference>
<name>A0A921MJW9_9FIRM</name>
<gene>
    <name evidence="3" type="ORF">K8V01_02570</name>
</gene>
<dbReference type="Proteomes" id="UP000760668">
    <property type="component" value="Unassembled WGS sequence"/>
</dbReference>
<dbReference type="GO" id="GO:0016852">
    <property type="term" value="F:sirohydrochlorin cobaltochelatase activity"/>
    <property type="evidence" value="ECO:0007669"/>
    <property type="project" value="InterPro"/>
</dbReference>
<accession>A0A921MJW9</accession>
<sequence>MDKKAILAVSFGTSYQDTLERTIGAIERQLAAAFPDRSLIRAFTSGMICRKLRERDGIEVPSPAQALEQLLGEGVTDVVIQPTHVINGAEYDKLMAQAAPYRDKFARLAVGKPLLTSVEDYEAVAQAILAQLPGQRADTAHVFMGHGTEHYVNPSYTQLEYLFHDMGRKDIVIGTVEGYPGLEQVLRRLAERPEVRKAALHPLMVVAGDHARNDLAGEEPDSWKNALEHAGYGVACDLRGLGEFPGIQQLFAGHARQAADNRD</sequence>
<dbReference type="Pfam" id="PF06180">
    <property type="entry name" value="CbiK"/>
    <property type="match status" value="1"/>
</dbReference>
<dbReference type="SUPFAM" id="SSF53800">
    <property type="entry name" value="Chelatase"/>
    <property type="match status" value="1"/>
</dbReference>
<evidence type="ECO:0000256" key="2">
    <source>
        <dbReference type="PIRSR" id="PIRSR033579-3"/>
    </source>
</evidence>
<organism evidence="3 4">
    <name type="scientific">Pseudoflavonifractor capillosus</name>
    <dbReference type="NCBI Taxonomy" id="106588"/>
    <lineage>
        <taxon>Bacteria</taxon>
        <taxon>Bacillati</taxon>
        <taxon>Bacillota</taxon>
        <taxon>Clostridia</taxon>
        <taxon>Eubacteriales</taxon>
        <taxon>Oscillospiraceae</taxon>
        <taxon>Pseudoflavonifractor</taxon>
    </lineage>
</organism>
<feature type="active site" description="Proton acceptor" evidence="1">
    <location>
        <position position="146"/>
    </location>
</feature>
<dbReference type="Gene3D" id="3.40.50.1400">
    <property type="match status" value="2"/>
</dbReference>
<reference evidence="3" key="1">
    <citation type="journal article" date="2021" name="PeerJ">
        <title>Extensive microbial diversity within the chicken gut microbiome revealed by metagenomics and culture.</title>
        <authorList>
            <person name="Gilroy R."/>
            <person name="Ravi A."/>
            <person name="Getino M."/>
            <person name="Pursley I."/>
            <person name="Horton D.L."/>
            <person name="Alikhan N.F."/>
            <person name="Baker D."/>
            <person name="Gharbi K."/>
            <person name="Hall N."/>
            <person name="Watson M."/>
            <person name="Adriaenssens E.M."/>
            <person name="Foster-Nyarko E."/>
            <person name="Jarju S."/>
            <person name="Secka A."/>
            <person name="Antonio M."/>
            <person name="Oren A."/>
            <person name="Chaudhuri R.R."/>
            <person name="La Ragione R."/>
            <person name="Hildebrand F."/>
            <person name="Pallen M.J."/>
        </authorList>
    </citation>
    <scope>NUCLEOTIDE SEQUENCE</scope>
    <source>
        <strain evidence="3">CHK179-5677</strain>
    </source>
</reference>